<dbReference type="AlphaFoldDB" id="X0U928"/>
<evidence type="ECO:0000313" key="1">
    <source>
        <dbReference type="EMBL" id="GAF84975.1"/>
    </source>
</evidence>
<proteinExistence type="predicted"/>
<organism evidence="1">
    <name type="scientific">marine sediment metagenome</name>
    <dbReference type="NCBI Taxonomy" id="412755"/>
    <lineage>
        <taxon>unclassified sequences</taxon>
        <taxon>metagenomes</taxon>
        <taxon>ecological metagenomes</taxon>
    </lineage>
</organism>
<comment type="caution">
    <text evidence="1">The sequence shown here is derived from an EMBL/GenBank/DDBJ whole genome shotgun (WGS) entry which is preliminary data.</text>
</comment>
<name>X0U928_9ZZZZ</name>
<reference evidence="1" key="1">
    <citation type="journal article" date="2014" name="Front. Microbiol.">
        <title>High frequency of phylogenetically diverse reductive dehalogenase-homologous genes in deep subseafloor sedimentary metagenomes.</title>
        <authorList>
            <person name="Kawai M."/>
            <person name="Futagami T."/>
            <person name="Toyoda A."/>
            <person name="Takaki Y."/>
            <person name="Nishi S."/>
            <person name="Hori S."/>
            <person name="Arai W."/>
            <person name="Tsubouchi T."/>
            <person name="Morono Y."/>
            <person name="Uchiyama I."/>
            <person name="Ito T."/>
            <person name="Fujiyama A."/>
            <person name="Inagaki F."/>
            <person name="Takami H."/>
        </authorList>
    </citation>
    <scope>NUCLEOTIDE SEQUENCE</scope>
    <source>
        <strain evidence="1">Expedition CK06-06</strain>
    </source>
</reference>
<protein>
    <recommendedName>
        <fullName evidence="2">Amphi-Trp domain-containing protein</fullName>
    </recommendedName>
</protein>
<accession>X0U928</accession>
<dbReference type="EMBL" id="BARS01004946">
    <property type="protein sequence ID" value="GAF84975.1"/>
    <property type="molecule type" value="Genomic_DNA"/>
</dbReference>
<gene>
    <name evidence="1" type="ORF">S01H1_09681</name>
</gene>
<evidence type="ECO:0008006" key="2">
    <source>
        <dbReference type="Google" id="ProtNLM"/>
    </source>
</evidence>
<sequence length="67" mass="7798">MTDERLEAKQKLEQDLDDFGKKLERLLVEYRMEKIEIIDGVLVFSKTVKDAVGKVSISWEAPKDKED</sequence>